<dbReference type="EMBL" id="SDKC01000001">
    <property type="protein sequence ID" value="RXS74790.1"/>
    <property type="molecule type" value="Genomic_DNA"/>
</dbReference>
<dbReference type="RefSeq" id="WP_129257369.1">
    <property type="nucleotide sequence ID" value="NZ_SDKC01000001.1"/>
</dbReference>
<dbReference type="AlphaFoldDB" id="A0A4Q1RGK9"/>
<keyword evidence="1" id="KW-1133">Transmembrane helix</keyword>
<evidence type="ECO:0000313" key="3">
    <source>
        <dbReference type="Proteomes" id="UP000290106"/>
    </source>
</evidence>
<accession>A0A4Q1RGK9</accession>
<name>A0A4Q1RGK9_9FIRM</name>
<evidence type="ECO:0000256" key="1">
    <source>
        <dbReference type="SAM" id="Phobius"/>
    </source>
</evidence>
<dbReference type="OrthoDB" id="9789229at2"/>
<evidence type="ECO:0008006" key="4">
    <source>
        <dbReference type="Google" id="ProtNLM"/>
    </source>
</evidence>
<comment type="caution">
    <text evidence="2">The sequence shown here is derived from an EMBL/GenBank/DDBJ whole genome shotgun (WGS) entry which is preliminary data.</text>
</comment>
<protein>
    <recommendedName>
        <fullName evidence="4">ABC transporter permease</fullName>
    </recommendedName>
</protein>
<proteinExistence type="predicted"/>
<dbReference type="Proteomes" id="UP000290106">
    <property type="component" value="Unassembled WGS sequence"/>
</dbReference>
<evidence type="ECO:0000313" key="2">
    <source>
        <dbReference type="EMBL" id="RXS74790.1"/>
    </source>
</evidence>
<dbReference type="Pfam" id="PF06541">
    <property type="entry name" value="ABC_trans_CmpB"/>
    <property type="match status" value="1"/>
</dbReference>
<feature type="transmembrane region" description="Helical" evidence="1">
    <location>
        <begin position="13"/>
        <end position="32"/>
    </location>
</feature>
<keyword evidence="3" id="KW-1185">Reference proteome</keyword>
<keyword evidence="1" id="KW-0472">Membrane</keyword>
<feature type="transmembrane region" description="Helical" evidence="1">
    <location>
        <begin position="75"/>
        <end position="95"/>
    </location>
</feature>
<dbReference type="InterPro" id="IPR010540">
    <property type="entry name" value="CmpB_TMEM229"/>
</dbReference>
<feature type="transmembrane region" description="Helical" evidence="1">
    <location>
        <begin position="115"/>
        <end position="134"/>
    </location>
</feature>
<gene>
    <name evidence="2" type="ORF">ETP43_05885</name>
</gene>
<keyword evidence="1" id="KW-0812">Transmembrane</keyword>
<reference evidence="2 3" key="1">
    <citation type="submission" date="2019-01" db="EMBL/GenBank/DDBJ databases">
        <title>Blautia sp. nov. KGMB01111 isolated human feces.</title>
        <authorList>
            <person name="Park J.-E."/>
            <person name="Kim J.-S."/>
            <person name="Park S.-H."/>
        </authorList>
    </citation>
    <scope>NUCLEOTIDE SEQUENCE [LARGE SCALE GENOMIC DNA]</scope>
    <source>
        <strain evidence="2 3">KGMB01111</strain>
    </source>
</reference>
<organism evidence="2 3">
    <name type="scientific">Blautia faecicola</name>
    <dbReference type="NCBI Taxonomy" id="2509240"/>
    <lineage>
        <taxon>Bacteria</taxon>
        <taxon>Bacillati</taxon>
        <taxon>Bacillota</taxon>
        <taxon>Clostridia</taxon>
        <taxon>Lachnospirales</taxon>
        <taxon>Lachnospiraceae</taxon>
        <taxon>Blautia</taxon>
    </lineage>
</organism>
<feature type="transmembrane region" description="Helical" evidence="1">
    <location>
        <begin position="44"/>
        <end position="63"/>
    </location>
</feature>
<sequence>MSFEILGVDLYHILSWFIVYSFMGWIWESCYVSAKSKKWVNRGFVSGPFVTIYGVGAVTVYVILRPVAGNILELYFAGVAVATILEYVTGVLMEAIFHTNWWDYSDKKFNFQGKICLGSSVAWGFFTLILFYVFQPVVGDLVEMVPRKTGIVLVYVWLAGYTVDFAFSAAAAFDLRSKMKKLDVVWDEFQENLRDTKLYEVAEEARAKAEVYRMELPIGKWNDLIEERKKVFSEMVERYSANDSKLLETKENILGKYEEFVQKYGDVKKSIRYISRRHLRAYPNMVSSFERRRRLALKKKRKQDKKVRKS</sequence>
<feature type="transmembrane region" description="Helical" evidence="1">
    <location>
        <begin position="154"/>
        <end position="173"/>
    </location>
</feature>